<name>A0A7Y2E9M9_UNCEI</name>
<sequence>MAGALCPGDSLMLVGDLGMGKTTLVRGLARGLGVGIMVKSPTFALHLTYPGRVPLHHLDLYRLSSLRDIHELGLDDFLGRDGVCVIEWAERLQTFPDGSIRIDFSEEDDNLRRLRFSGPQEPLMRLSESLGTPLKPLGASS</sequence>
<keyword evidence="6" id="KW-0479">Metal-binding</keyword>
<dbReference type="NCBIfam" id="TIGR00150">
    <property type="entry name" value="T6A_YjeE"/>
    <property type="match status" value="1"/>
</dbReference>
<evidence type="ECO:0000256" key="8">
    <source>
        <dbReference type="ARBA" id="ARBA00022840"/>
    </source>
</evidence>
<evidence type="ECO:0000313" key="11">
    <source>
        <dbReference type="EMBL" id="NNF06972.1"/>
    </source>
</evidence>
<dbReference type="InterPro" id="IPR003442">
    <property type="entry name" value="T6A_TsaE"/>
</dbReference>
<keyword evidence="7" id="KW-0547">Nucleotide-binding</keyword>
<keyword evidence="9" id="KW-0460">Magnesium</keyword>
<evidence type="ECO:0000256" key="3">
    <source>
        <dbReference type="ARBA" id="ARBA00019010"/>
    </source>
</evidence>
<evidence type="ECO:0000256" key="1">
    <source>
        <dbReference type="ARBA" id="ARBA00004496"/>
    </source>
</evidence>
<keyword evidence="4" id="KW-0963">Cytoplasm</keyword>
<evidence type="ECO:0000256" key="7">
    <source>
        <dbReference type="ARBA" id="ARBA00022741"/>
    </source>
</evidence>
<dbReference type="GO" id="GO:0046872">
    <property type="term" value="F:metal ion binding"/>
    <property type="evidence" value="ECO:0007669"/>
    <property type="project" value="UniProtKB-KW"/>
</dbReference>
<dbReference type="GO" id="GO:0016740">
    <property type="term" value="F:transferase activity"/>
    <property type="evidence" value="ECO:0007669"/>
    <property type="project" value="UniProtKB-KW"/>
</dbReference>
<reference evidence="11 12" key="1">
    <citation type="submission" date="2020-03" db="EMBL/GenBank/DDBJ databases">
        <title>Metabolic flexibility allows generalist bacteria to become dominant in a frequently disturbed ecosystem.</title>
        <authorList>
            <person name="Chen Y.-J."/>
            <person name="Leung P.M."/>
            <person name="Bay S.K."/>
            <person name="Hugenholtz P."/>
            <person name="Kessler A.J."/>
            <person name="Shelley G."/>
            <person name="Waite D.W."/>
            <person name="Cook P.L."/>
            <person name="Greening C."/>
        </authorList>
    </citation>
    <scope>NUCLEOTIDE SEQUENCE [LARGE SCALE GENOMIC DNA]</scope>
    <source>
        <strain evidence="11">SS_bin_28</strain>
    </source>
</reference>
<dbReference type="AlphaFoldDB" id="A0A7Y2E9M9"/>
<dbReference type="GO" id="GO:0005524">
    <property type="term" value="F:ATP binding"/>
    <property type="evidence" value="ECO:0007669"/>
    <property type="project" value="UniProtKB-KW"/>
</dbReference>
<dbReference type="PANTHER" id="PTHR33540">
    <property type="entry name" value="TRNA THREONYLCARBAMOYLADENOSINE BIOSYNTHESIS PROTEIN TSAE"/>
    <property type="match status" value="1"/>
</dbReference>
<evidence type="ECO:0000256" key="4">
    <source>
        <dbReference type="ARBA" id="ARBA00022490"/>
    </source>
</evidence>
<evidence type="ECO:0000313" key="12">
    <source>
        <dbReference type="Proteomes" id="UP000547674"/>
    </source>
</evidence>
<protein>
    <recommendedName>
        <fullName evidence="3">tRNA threonylcarbamoyladenosine biosynthesis protein TsaE</fullName>
    </recommendedName>
    <alternativeName>
        <fullName evidence="10">t(6)A37 threonylcarbamoyladenosine biosynthesis protein TsaE</fullName>
    </alternativeName>
</protein>
<evidence type="ECO:0000256" key="6">
    <source>
        <dbReference type="ARBA" id="ARBA00022723"/>
    </source>
</evidence>
<evidence type="ECO:0000256" key="10">
    <source>
        <dbReference type="ARBA" id="ARBA00032441"/>
    </source>
</evidence>
<dbReference type="Proteomes" id="UP000547674">
    <property type="component" value="Unassembled WGS sequence"/>
</dbReference>
<proteinExistence type="inferred from homology"/>
<evidence type="ECO:0000256" key="2">
    <source>
        <dbReference type="ARBA" id="ARBA00007599"/>
    </source>
</evidence>
<dbReference type="EMBL" id="JABDJR010000375">
    <property type="protein sequence ID" value="NNF06972.1"/>
    <property type="molecule type" value="Genomic_DNA"/>
</dbReference>
<dbReference type="Pfam" id="PF02367">
    <property type="entry name" value="TsaE"/>
    <property type="match status" value="1"/>
</dbReference>
<dbReference type="PANTHER" id="PTHR33540:SF2">
    <property type="entry name" value="TRNA THREONYLCARBAMOYLADENOSINE BIOSYNTHESIS PROTEIN TSAE"/>
    <property type="match status" value="1"/>
</dbReference>
<evidence type="ECO:0000256" key="9">
    <source>
        <dbReference type="ARBA" id="ARBA00022842"/>
    </source>
</evidence>
<keyword evidence="5" id="KW-0819">tRNA processing</keyword>
<comment type="caution">
    <text evidence="11">The sequence shown here is derived from an EMBL/GenBank/DDBJ whole genome shotgun (WGS) entry which is preliminary data.</text>
</comment>
<gene>
    <name evidence="11" type="primary">tsaE</name>
    <name evidence="11" type="ORF">HKN21_09445</name>
</gene>
<keyword evidence="11" id="KW-0808">Transferase</keyword>
<comment type="subcellular location">
    <subcellularLocation>
        <location evidence="1">Cytoplasm</location>
    </subcellularLocation>
</comment>
<organism evidence="11 12">
    <name type="scientific">Eiseniibacteriota bacterium</name>
    <dbReference type="NCBI Taxonomy" id="2212470"/>
    <lineage>
        <taxon>Bacteria</taxon>
        <taxon>Candidatus Eiseniibacteriota</taxon>
    </lineage>
</organism>
<comment type="similarity">
    <text evidence="2">Belongs to the TsaE family.</text>
</comment>
<dbReference type="Gene3D" id="3.40.50.300">
    <property type="entry name" value="P-loop containing nucleotide triphosphate hydrolases"/>
    <property type="match status" value="1"/>
</dbReference>
<dbReference type="InterPro" id="IPR027417">
    <property type="entry name" value="P-loop_NTPase"/>
</dbReference>
<dbReference type="SUPFAM" id="SSF52540">
    <property type="entry name" value="P-loop containing nucleoside triphosphate hydrolases"/>
    <property type="match status" value="1"/>
</dbReference>
<evidence type="ECO:0000256" key="5">
    <source>
        <dbReference type="ARBA" id="ARBA00022694"/>
    </source>
</evidence>
<dbReference type="GO" id="GO:0002949">
    <property type="term" value="P:tRNA threonylcarbamoyladenosine modification"/>
    <property type="evidence" value="ECO:0007669"/>
    <property type="project" value="InterPro"/>
</dbReference>
<keyword evidence="8" id="KW-0067">ATP-binding</keyword>
<dbReference type="GO" id="GO:0005737">
    <property type="term" value="C:cytoplasm"/>
    <property type="evidence" value="ECO:0007669"/>
    <property type="project" value="UniProtKB-SubCell"/>
</dbReference>
<accession>A0A7Y2E9M9</accession>